<dbReference type="InterPro" id="IPR059068">
    <property type="entry name" value="TPR_P4H"/>
</dbReference>
<proteinExistence type="predicted"/>
<dbReference type="InterPro" id="IPR013547">
    <property type="entry name" value="P4H_N"/>
</dbReference>
<evidence type="ECO:0000256" key="6">
    <source>
        <dbReference type="ARBA" id="ARBA00023004"/>
    </source>
</evidence>
<dbReference type="InterPro" id="IPR045054">
    <property type="entry name" value="P4HA-like"/>
</dbReference>
<dbReference type="GO" id="GO:0005506">
    <property type="term" value="F:iron ion binding"/>
    <property type="evidence" value="ECO:0007669"/>
    <property type="project" value="InterPro"/>
</dbReference>
<dbReference type="Gene3D" id="2.60.120.620">
    <property type="entry name" value="q2cbj1_9rhob like domain"/>
    <property type="match status" value="1"/>
</dbReference>
<protein>
    <recommendedName>
        <fullName evidence="7">Prolyl 4-hydroxylase alpha subunit domain-containing protein</fullName>
    </recommendedName>
</protein>
<gene>
    <name evidence="8" type="ORF">APLA_LOCUS1578</name>
</gene>
<dbReference type="InterPro" id="IPR011990">
    <property type="entry name" value="TPR-like_helical_dom_sf"/>
</dbReference>
<dbReference type="PANTHER" id="PTHR10869:SF244">
    <property type="entry name" value="PROLYL 4-HYDROXYLASE SUBUNIT ALPHA-2"/>
    <property type="match status" value="1"/>
</dbReference>
<evidence type="ECO:0000259" key="7">
    <source>
        <dbReference type="SMART" id="SM00702"/>
    </source>
</evidence>
<feature type="domain" description="Prolyl 4-hydroxylase alpha subunit" evidence="7">
    <location>
        <begin position="310"/>
        <end position="466"/>
    </location>
</feature>
<evidence type="ECO:0000313" key="9">
    <source>
        <dbReference type="Proteomes" id="UP000494106"/>
    </source>
</evidence>
<dbReference type="SMART" id="SM00702">
    <property type="entry name" value="P4Hc"/>
    <property type="match status" value="1"/>
</dbReference>
<dbReference type="AlphaFoldDB" id="A0A8S0YU34"/>
<evidence type="ECO:0000256" key="4">
    <source>
        <dbReference type="ARBA" id="ARBA00022964"/>
    </source>
</evidence>
<dbReference type="OrthoDB" id="420380at2759"/>
<dbReference type="PANTHER" id="PTHR10869">
    <property type="entry name" value="PROLYL 4-HYDROXYLASE ALPHA SUBUNIT"/>
    <property type="match status" value="1"/>
</dbReference>
<keyword evidence="9" id="KW-1185">Reference proteome</keyword>
<evidence type="ECO:0000313" key="8">
    <source>
        <dbReference type="EMBL" id="CAB3223323.1"/>
    </source>
</evidence>
<sequence length="496" mass="57458">MRIRADVFTAVAEFEYVIKAHKTITDYLKTYIKRYEKRLVVIKSHLDVFTREHEKAMEDIPKYLENPVNIFTLIKRLTADLNFIKYSVEDETAYIEDITNKQYANKYPTMEDVAGAAEALVRLQYVYNLEAKELAEGKLYDIDYSTPMTACDCYEIGRILYRNNEIFDGLEWMIEAYRKYSIEETHYEFSDIDILENISFGYSKTGDMESTLYWIQKVYDIDPHNSRAKQIEQQYQNNMKYSRYSIWQSNLETEKKQLKESNNIVYYSLCRGDVELPIEISSRLTCRYQTENHPFTKLAPIKTEMLHLNPDIVLFHDMLSDGEIDTVVEIAKTKLFRSNIISAKISKSRISKSAWLPDEESEVVARISRRITHMTGLSLESSDNIQVTNYGIAGFFDLHTDFYEMSNVTQGGATVFPELGVSIFPVKGDAIYWLNLHPSGEGNYCMLHAACPVLTGSKWVATRWIYEVGQEFIKPCSLEYQEEGCPGTHASQILKT</sequence>
<evidence type="ECO:0000256" key="5">
    <source>
        <dbReference type="ARBA" id="ARBA00023002"/>
    </source>
</evidence>
<dbReference type="Gene3D" id="1.25.40.10">
    <property type="entry name" value="Tetratricopeptide repeat domain"/>
    <property type="match status" value="1"/>
</dbReference>
<dbReference type="Pfam" id="PF08336">
    <property type="entry name" value="P4Ha_N"/>
    <property type="match status" value="1"/>
</dbReference>
<dbReference type="Gene3D" id="6.10.140.1460">
    <property type="match status" value="1"/>
</dbReference>
<dbReference type="Pfam" id="PF23558">
    <property type="entry name" value="TPR_P4H"/>
    <property type="match status" value="1"/>
</dbReference>
<comment type="cofactor">
    <cofactor evidence="1">
        <name>L-ascorbate</name>
        <dbReference type="ChEBI" id="CHEBI:38290"/>
    </cofactor>
</comment>
<dbReference type="Proteomes" id="UP000494106">
    <property type="component" value="Unassembled WGS sequence"/>
</dbReference>
<evidence type="ECO:0000256" key="2">
    <source>
        <dbReference type="ARBA" id="ARBA00022723"/>
    </source>
</evidence>
<keyword evidence="5" id="KW-0560">Oxidoreductase</keyword>
<dbReference type="InterPro" id="IPR006620">
    <property type="entry name" value="Pro_4_hyd_alph"/>
</dbReference>
<dbReference type="GO" id="GO:0004656">
    <property type="term" value="F:procollagen-proline 4-dioxygenase activity"/>
    <property type="evidence" value="ECO:0007669"/>
    <property type="project" value="InterPro"/>
</dbReference>
<dbReference type="GO" id="GO:0031418">
    <property type="term" value="F:L-ascorbic acid binding"/>
    <property type="evidence" value="ECO:0007669"/>
    <property type="project" value="UniProtKB-KW"/>
</dbReference>
<comment type="caution">
    <text evidence="8">The sequence shown here is derived from an EMBL/GenBank/DDBJ whole genome shotgun (WGS) entry which is preliminary data.</text>
</comment>
<keyword evidence="2" id="KW-0479">Metal-binding</keyword>
<keyword evidence="3" id="KW-0847">Vitamin C</keyword>
<keyword evidence="6" id="KW-0408">Iron</keyword>
<evidence type="ECO:0000256" key="1">
    <source>
        <dbReference type="ARBA" id="ARBA00001961"/>
    </source>
</evidence>
<dbReference type="SUPFAM" id="SSF48452">
    <property type="entry name" value="TPR-like"/>
    <property type="match status" value="1"/>
</dbReference>
<dbReference type="GO" id="GO:0005783">
    <property type="term" value="C:endoplasmic reticulum"/>
    <property type="evidence" value="ECO:0007669"/>
    <property type="project" value="InterPro"/>
</dbReference>
<name>A0A8S0YU34_ARCPL</name>
<evidence type="ECO:0000256" key="3">
    <source>
        <dbReference type="ARBA" id="ARBA00022896"/>
    </source>
</evidence>
<dbReference type="EMBL" id="CADEBC010000135">
    <property type="protein sequence ID" value="CAB3223323.1"/>
    <property type="molecule type" value="Genomic_DNA"/>
</dbReference>
<keyword evidence="4" id="KW-0223">Dioxygenase</keyword>
<organism evidence="8 9">
    <name type="scientific">Arctia plantaginis</name>
    <name type="common">Wood tiger moth</name>
    <name type="synonym">Phalaena plantaginis</name>
    <dbReference type="NCBI Taxonomy" id="874455"/>
    <lineage>
        <taxon>Eukaryota</taxon>
        <taxon>Metazoa</taxon>
        <taxon>Ecdysozoa</taxon>
        <taxon>Arthropoda</taxon>
        <taxon>Hexapoda</taxon>
        <taxon>Insecta</taxon>
        <taxon>Pterygota</taxon>
        <taxon>Neoptera</taxon>
        <taxon>Endopterygota</taxon>
        <taxon>Lepidoptera</taxon>
        <taxon>Glossata</taxon>
        <taxon>Ditrysia</taxon>
        <taxon>Noctuoidea</taxon>
        <taxon>Erebidae</taxon>
        <taxon>Arctiinae</taxon>
        <taxon>Arctia</taxon>
    </lineage>
</organism>
<reference evidence="8 9" key="1">
    <citation type="submission" date="2020-04" db="EMBL/GenBank/DDBJ databases">
        <authorList>
            <person name="Wallbank WR R."/>
            <person name="Pardo Diaz C."/>
            <person name="Kozak K."/>
            <person name="Martin S."/>
            <person name="Jiggins C."/>
            <person name="Moest M."/>
            <person name="Warren A I."/>
            <person name="Byers J.R.P. K."/>
            <person name="Montejo-Kovacevich G."/>
            <person name="Yen C E."/>
        </authorList>
    </citation>
    <scope>NUCLEOTIDE SEQUENCE [LARGE SCALE GENOMIC DNA]</scope>
</reference>
<accession>A0A8S0YU34</accession>